<comment type="caution">
    <text evidence="1">The sequence shown here is derived from an EMBL/GenBank/DDBJ whole genome shotgun (WGS) entry which is preliminary data.</text>
</comment>
<reference evidence="1" key="2">
    <citation type="submission" date="2023-06" db="EMBL/GenBank/DDBJ databases">
        <authorList>
            <consortium name="Lawrence Berkeley National Laboratory"/>
            <person name="Haridas S."/>
            <person name="Hensen N."/>
            <person name="Bonometti L."/>
            <person name="Westerberg I."/>
            <person name="Brannstrom I.O."/>
            <person name="Guillou S."/>
            <person name="Cros-Aarteil S."/>
            <person name="Calhoun S."/>
            <person name="Kuo A."/>
            <person name="Mondo S."/>
            <person name="Pangilinan J."/>
            <person name="Riley R."/>
            <person name="Labutti K."/>
            <person name="Andreopoulos B."/>
            <person name="Lipzen A."/>
            <person name="Chen C."/>
            <person name="Yanf M."/>
            <person name="Daum C."/>
            <person name="Ng V."/>
            <person name="Clum A."/>
            <person name="Steindorff A."/>
            <person name="Ohm R."/>
            <person name="Martin F."/>
            <person name="Silar P."/>
            <person name="Natvig D."/>
            <person name="Lalanne C."/>
            <person name="Gautier V."/>
            <person name="Ament-Velasquez S.L."/>
            <person name="Kruys A."/>
            <person name="Hutchinson M.I."/>
            <person name="Powell A.J."/>
            <person name="Barry K."/>
            <person name="Miller A.N."/>
            <person name="Grigoriev I.V."/>
            <person name="Debuchy R."/>
            <person name="Gladieux P."/>
            <person name="Thoren M.H."/>
            <person name="Johannesson H."/>
        </authorList>
    </citation>
    <scope>NUCLEOTIDE SEQUENCE</scope>
    <source>
        <strain evidence="1">CBS 118394</strain>
    </source>
</reference>
<dbReference type="Proteomes" id="UP001283341">
    <property type="component" value="Unassembled WGS sequence"/>
</dbReference>
<protein>
    <submittedName>
        <fullName evidence="1">Uncharacterized protein</fullName>
    </submittedName>
</protein>
<dbReference type="EMBL" id="JAUEDM010000004">
    <property type="protein sequence ID" value="KAK3319431.1"/>
    <property type="molecule type" value="Genomic_DNA"/>
</dbReference>
<name>A0AAE0I833_9PEZI</name>
<evidence type="ECO:0000313" key="1">
    <source>
        <dbReference type="EMBL" id="KAK3319431.1"/>
    </source>
</evidence>
<dbReference type="AlphaFoldDB" id="A0AAE0I833"/>
<accession>A0AAE0I833</accession>
<organism evidence="1 2">
    <name type="scientific">Apodospora peruviana</name>
    <dbReference type="NCBI Taxonomy" id="516989"/>
    <lineage>
        <taxon>Eukaryota</taxon>
        <taxon>Fungi</taxon>
        <taxon>Dikarya</taxon>
        <taxon>Ascomycota</taxon>
        <taxon>Pezizomycotina</taxon>
        <taxon>Sordariomycetes</taxon>
        <taxon>Sordariomycetidae</taxon>
        <taxon>Sordariales</taxon>
        <taxon>Lasiosphaeriaceae</taxon>
        <taxon>Apodospora</taxon>
    </lineage>
</organism>
<gene>
    <name evidence="1" type="ORF">B0H66DRAFT_559463</name>
</gene>
<sequence length="147" mass="16188">MRFAAWSDRTARLPIAGSVSDLSLSRFARQGPMVLSKSNQTKVFPVVFQKIVRRSLISLIGSEEMTVQLLARNSIDCLAARLDLVPPKTYRDECLSRIHIHWRTPVGSLGQSLQTSSVSDLQSPYTGSAGLFGKLSCEVPGRRTSSH</sequence>
<keyword evidence="2" id="KW-1185">Reference proteome</keyword>
<proteinExistence type="predicted"/>
<reference evidence="1" key="1">
    <citation type="journal article" date="2023" name="Mol. Phylogenet. Evol.">
        <title>Genome-scale phylogeny and comparative genomics of the fungal order Sordariales.</title>
        <authorList>
            <person name="Hensen N."/>
            <person name="Bonometti L."/>
            <person name="Westerberg I."/>
            <person name="Brannstrom I.O."/>
            <person name="Guillou S."/>
            <person name="Cros-Aarteil S."/>
            <person name="Calhoun S."/>
            <person name="Haridas S."/>
            <person name="Kuo A."/>
            <person name="Mondo S."/>
            <person name="Pangilinan J."/>
            <person name="Riley R."/>
            <person name="LaButti K."/>
            <person name="Andreopoulos B."/>
            <person name="Lipzen A."/>
            <person name="Chen C."/>
            <person name="Yan M."/>
            <person name="Daum C."/>
            <person name="Ng V."/>
            <person name="Clum A."/>
            <person name="Steindorff A."/>
            <person name="Ohm R.A."/>
            <person name="Martin F."/>
            <person name="Silar P."/>
            <person name="Natvig D.O."/>
            <person name="Lalanne C."/>
            <person name="Gautier V."/>
            <person name="Ament-Velasquez S.L."/>
            <person name="Kruys A."/>
            <person name="Hutchinson M.I."/>
            <person name="Powell A.J."/>
            <person name="Barry K."/>
            <person name="Miller A.N."/>
            <person name="Grigoriev I.V."/>
            <person name="Debuchy R."/>
            <person name="Gladieux P."/>
            <person name="Hiltunen Thoren M."/>
            <person name="Johannesson H."/>
        </authorList>
    </citation>
    <scope>NUCLEOTIDE SEQUENCE</scope>
    <source>
        <strain evidence="1">CBS 118394</strain>
    </source>
</reference>
<evidence type="ECO:0000313" key="2">
    <source>
        <dbReference type="Proteomes" id="UP001283341"/>
    </source>
</evidence>